<feature type="domain" description="Type I restriction modification DNA specificity" evidence="4">
    <location>
        <begin position="6"/>
        <end position="164"/>
    </location>
</feature>
<dbReference type="PANTHER" id="PTHR30408">
    <property type="entry name" value="TYPE-1 RESTRICTION ENZYME ECOKI SPECIFICITY PROTEIN"/>
    <property type="match status" value="1"/>
</dbReference>
<dbReference type="InterPro" id="IPR000055">
    <property type="entry name" value="Restrct_endonuc_typeI_TRD"/>
</dbReference>
<keyword evidence="2" id="KW-0680">Restriction system</keyword>
<dbReference type="GO" id="GO:0009307">
    <property type="term" value="P:DNA restriction-modification system"/>
    <property type="evidence" value="ECO:0007669"/>
    <property type="project" value="UniProtKB-KW"/>
</dbReference>
<dbReference type="Pfam" id="PF01420">
    <property type="entry name" value="Methylase_S"/>
    <property type="match status" value="1"/>
</dbReference>
<dbReference type="SUPFAM" id="SSF116734">
    <property type="entry name" value="DNA methylase specificity domain"/>
    <property type="match status" value="1"/>
</dbReference>
<dbReference type="InterPro" id="IPR044946">
    <property type="entry name" value="Restrct_endonuc_typeI_TRD_sf"/>
</dbReference>
<protein>
    <recommendedName>
        <fullName evidence="4">Type I restriction modification DNA specificity domain-containing protein</fullName>
    </recommendedName>
</protein>
<evidence type="ECO:0000259" key="4">
    <source>
        <dbReference type="Pfam" id="PF01420"/>
    </source>
</evidence>
<organism evidence="5">
    <name type="scientific">Methylophaga aminisulfidivorans</name>
    <dbReference type="NCBI Taxonomy" id="230105"/>
    <lineage>
        <taxon>Bacteria</taxon>
        <taxon>Pseudomonadati</taxon>
        <taxon>Pseudomonadota</taxon>
        <taxon>Gammaproteobacteria</taxon>
        <taxon>Thiotrichales</taxon>
        <taxon>Piscirickettsiaceae</taxon>
        <taxon>Methylophaga</taxon>
    </lineage>
</organism>
<dbReference type="Gene3D" id="3.90.220.20">
    <property type="entry name" value="DNA methylase specificity domains"/>
    <property type="match status" value="1"/>
</dbReference>
<name>A0A7C1ZVI9_9GAMM</name>
<sequence length="236" mass="26827">MSETLLKNVAEISSGRGFKEGVKPSNQGVYVLTVADVSGDTKKINWQEVKKSDITLRSHKSLHNGEIVFLAKGKLNKARVVSGLDGVAVATHHFFVINPVNTVDSYYLAMKLNSEEALKYFFDNARGGAKQHITKSALGQFKLSIPPIEEQRLIVQMIEQVDNQVIHVQNYRSLFRKACNFLIEGKLDESERILIEMRDAYDSEFHTDIEQFYALLRRKKLESADEVKGKRKLNRI</sequence>
<dbReference type="AlphaFoldDB" id="A0A7C1ZVI9"/>
<comment type="caution">
    <text evidence="5">The sequence shown here is derived from an EMBL/GenBank/DDBJ whole genome shotgun (WGS) entry which is preliminary data.</text>
</comment>
<dbReference type="GO" id="GO:0003677">
    <property type="term" value="F:DNA binding"/>
    <property type="evidence" value="ECO:0007669"/>
    <property type="project" value="UniProtKB-KW"/>
</dbReference>
<reference evidence="5" key="1">
    <citation type="journal article" date="2020" name="mSystems">
        <title>Genome- and Community-Level Interaction Insights into Carbon Utilization and Element Cycling Functions of Hydrothermarchaeota in Hydrothermal Sediment.</title>
        <authorList>
            <person name="Zhou Z."/>
            <person name="Liu Y."/>
            <person name="Xu W."/>
            <person name="Pan J."/>
            <person name="Luo Z.H."/>
            <person name="Li M."/>
        </authorList>
    </citation>
    <scope>NUCLEOTIDE SEQUENCE [LARGE SCALE GENOMIC DNA]</scope>
    <source>
        <strain evidence="5">HyVt-380</strain>
    </source>
</reference>
<evidence type="ECO:0000256" key="1">
    <source>
        <dbReference type="ARBA" id="ARBA00010923"/>
    </source>
</evidence>
<accession>A0A7C1ZVI9</accession>
<comment type="similarity">
    <text evidence="1">Belongs to the type-I restriction system S methylase family.</text>
</comment>
<dbReference type="Proteomes" id="UP000886384">
    <property type="component" value="Unassembled WGS sequence"/>
</dbReference>
<dbReference type="PANTHER" id="PTHR30408:SF12">
    <property type="entry name" value="TYPE I RESTRICTION ENZYME MJAVIII SPECIFICITY SUBUNIT"/>
    <property type="match status" value="1"/>
</dbReference>
<evidence type="ECO:0000256" key="3">
    <source>
        <dbReference type="ARBA" id="ARBA00023125"/>
    </source>
</evidence>
<dbReference type="CDD" id="cd16961">
    <property type="entry name" value="RMtype1_S_TRD-CR_like"/>
    <property type="match status" value="1"/>
</dbReference>
<proteinExistence type="inferred from homology"/>
<dbReference type="EMBL" id="DRHY01000303">
    <property type="protein sequence ID" value="HEC75289.1"/>
    <property type="molecule type" value="Genomic_DNA"/>
</dbReference>
<keyword evidence="3" id="KW-0238">DNA-binding</keyword>
<gene>
    <name evidence="5" type="ORF">ENI26_13110</name>
</gene>
<evidence type="ECO:0000313" key="5">
    <source>
        <dbReference type="EMBL" id="HEC75289.1"/>
    </source>
</evidence>
<dbReference type="InterPro" id="IPR052021">
    <property type="entry name" value="Type-I_RS_S_subunit"/>
</dbReference>
<evidence type="ECO:0000256" key="2">
    <source>
        <dbReference type="ARBA" id="ARBA00022747"/>
    </source>
</evidence>